<accession>A0ABQ5HHG8</accession>
<dbReference type="Gene3D" id="3.60.10.10">
    <property type="entry name" value="Endonuclease/exonuclease/phosphatase"/>
    <property type="match status" value="1"/>
</dbReference>
<dbReference type="InterPro" id="IPR036691">
    <property type="entry name" value="Endo/exonu/phosph_ase_sf"/>
</dbReference>
<dbReference type="Proteomes" id="UP001151760">
    <property type="component" value="Unassembled WGS sequence"/>
</dbReference>
<evidence type="ECO:0000313" key="4">
    <source>
        <dbReference type="Proteomes" id="UP001151760"/>
    </source>
</evidence>
<reference evidence="3" key="1">
    <citation type="journal article" date="2022" name="Int. J. Mol. Sci.">
        <title>Draft Genome of Tanacetum Coccineum: Genomic Comparison of Closely Related Tanacetum-Family Plants.</title>
        <authorList>
            <person name="Yamashiro T."/>
            <person name="Shiraishi A."/>
            <person name="Nakayama K."/>
            <person name="Satake H."/>
        </authorList>
    </citation>
    <scope>NUCLEOTIDE SEQUENCE</scope>
</reference>
<proteinExistence type="predicted"/>
<evidence type="ECO:0000259" key="2">
    <source>
        <dbReference type="Pfam" id="PF13966"/>
    </source>
</evidence>
<keyword evidence="3" id="KW-0548">Nucleotidyltransferase</keyword>
<dbReference type="SUPFAM" id="SSF54928">
    <property type="entry name" value="RNA-binding domain, RBD"/>
    <property type="match status" value="1"/>
</dbReference>
<feature type="domain" description="Reverse transcriptase" evidence="1">
    <location>
        <begin position="700"/>
        <end position="840"/>
    </location>
</feature>
<dbReference type="Pfam" id="PF00078">
    <property type="entry name" value="RVT_1"/>
    <property type="match status" value="1"/>
</dbReference>
<dbReference type="GO" id="GO:0003964">
    <property type="term" value="F:RNA-directed DNA polymerase activity"/>
    <property type="evidence" value="ECO:0007669"/>
    <property type="project" value="UniProtKB-KW"/>
</dbReference>
<keyword evidence="3" id="KW-0808">Transferase</keyword>
<dbReference type="InterPro" id="IPR000477">
    <property type="entry name" value="RT_dom"/>
</dbReference>
<dbReference type="PANTHER" id="PTHR33116">
    <property type="entry name" value="REVERSE TRANSCRIPTASE ZINC-BINDING DOMAIN-CONTAINING PROTEIN-RELATED-RELATED"/>
    <property type="match status" value="1"/>
</dbReference>
<dbReference type="CDD" id="cd01650">
    <property type="entry name" value="RT_nLTR_like"/>
    <property type="match status" value="1"/>
</dbReference>
<dbReference type="PANTHER" id="PTHR33116:SF77">
    <property type="entry name" value="RNA-DIRECTED DNA POLYMERASE"/>
    <property type="match status" value="1"/>
</dbReference>
<keyword evidence="4" id="KW-1185">Reference proteome</keyword>
<feature type="domain" description="Reverse transcriptase zinc-binding" evidence="2">
    <location>
        <begin position="1157"/>
        <end position="1240"/>
    </location>
</feature>
<dbReference type="EMBL" id="BQNB010019632">
    <property type="protein sequence ID" value="GJT87348.1"/>
    <property type="molecule type" value="Genomic_DNA"/>
</dbReference>
<reference evidence="3" key="2">
    <citation type="submission" date="2022-01" db="EMBL/GenBank/DDBJ databases">
        <authorList>
            <person name="Yamashiro T."/>
            <person name="Shiraishi A."/>
            <person name="Satake H."/>
            <person name="Nakayama K."/>
        </authorList>
    </citation>
    <scope>NUCLEOTIDE SEQUENCE</scope>
</reference>
<organism evidence="3 4">
    <name type="scientific">Tanacetum coccineum</name>
    <dbReference type="NCBI Taxonomy" id="301880"/>
    <lineage>
        <taxon>Eukaryota</taxon>
        <taxon>Viridiplantae</taxon>
        <taxon>Streptophyta</taxon>
        <taxon>Embryophyta</taxon>
        <taxon>Tracheophyta</taxon>
        <taxon>Spermatophyta</taxon>
        <taxon>Magnoliopsida</taxon>
        <taxon>eudicotyledons</taxon>
        <taxon>Gunneridae</taxon>
        <taxon>Pentapetalae</taxon>
        <taxon>asterids</taxon>
        <taxon>campanulids</taxon>
        <taxon>Asterales</taxon>
        <taxon>Asteraceae</taxon>
        <taxon>Asteroideae</taxon>
        <taxon>Anthemideae</taxon>
        <taxon>Anthemidinae</taxon>
        <taxon>Tanacetum</taxon>
    </lineage>
</organism>
<evidence type="ECO:0000259" key="1">
    <source>
        <dbReference type="Pfam" id="PF00078"/>
    </source>
</evidence>
<name>A0ABQ5HHG8_9ASTR</name>
<dbReference type="InterPro" id="IPR035979">
    <property type="entry name" value="RBD_domain_sf"/>
</dbReference>
<protein>
    <submittedName>
        <fullName evidence="3">RNA-directed DNA polymerase, eukaryota</fullName>
    </submittedName>
</protein>
<gene>
    <name evidence="3" type="ORF">Tco_1069065</name>
</gene>
<dbReference type="SUPFAM" id="SSF56219">
    <property type="entry name" value="DNase I-like"/>
    <property type="match status" value="1"/>
</dbReference>
<keyword evidence="3" id="KW-0695">RNA-directed DNA polymerase</keyword>
<dbReference type="InterPro" id="IPR026960">
    <property type="entry name" value="RVT-Znf"/>
</dbReference>
<dbReference type="Pfam" id="PF13966">
    <property type="entry name" value="zf-RVT"/>
    <property type="match status" value="1"/>
</dbReference>
<evidence type="ECO:0000313" key="3">
    <source>
        <dbReference type="EMBL" id="GJT87348.1"/>
    </source>
</evidence>
<sequence length="1392" mass="158673">MSWSTTFSSVTLMTSNNAYFIASFIPVSMEQLVKLTKRHAFWSLNEEISKIADLTSNTPCSKVDDDLNISTSFFVTNFPEQTTSNELWRLCKQYGNVIDVFIPSRRSKLDASFKKVGSGPSSSYIQAAKVGIPSLSDVKDLKPALVLDDSCAHETDHTLSLVGKLKEFGSLPNLNKILVEEGFLDIIIRYIGGLWVILQFSSKTSKDNFMLHVGVNSWFSKIQQASNSFNVDERVVWIDIEGVPLCAWSNNTFTRIASIWGSLLYDEDENSPHFHRKRLGKVFLYKVIEFYTMELVFNDSNEDASDSDEESVDKHAGNISHVSNEVHKEIREEEKSEDPFNIYDMFNKEKPAKSVEHSDGDLQYPPRFTPCDRWKGDVLVMGDFNEVRLEEERYGSIFNTRGAAAFNSFIVDSGLVEVPSGGFSFTWSHKSATKMSRLDRFLVSEDLQRSCPNLSSLTLDRYLSDHRPILLRELNIDYGPTPFRFFHNWFDLDGFDTFVSDTWSNINIIEPNAMFKMAKKLKILKGHIRVWVKGKKDSATNLKKELKNKLSNIDSSTDKGKVSSAILEDRLDTMNKLSSLENMESIELAQKAKVKWSIEGDENSKFFHGIINKRRNNLAIRGIIVDGDWIEDPAAVKKEFLSHFQNRFEAPCASRLLMDMEFPNRLSLDQALDLERHFSKGKLKEPYRIVGGNSSFIALIPKTQGAKLVKDFRPISLIGSLYKIITKLLANRLVIVIGDLVNDVQSAFIANRQILDDPFILNELIHWCKAKKKKTMIFKVDFEKAFDSVRWDFLEDVLKKFGFGSRWCDWIISCLKSSKGSVLVNGSPTSEFQFFKGLKQDDVIFISQWCTSNITTIIRVLECFFRASGLRINLHKSKLIGVAVEKTLVNSAANNIGCMTFSLPFSYLGVNVGGHMSRIASWDIVINKVLSRLSKWKMKVLSVGGRITLLKSVLGSTPIYYMSQFKAPVQVINKLEAIRSHFFNGVEHSVRKMMLVKWDNVLASNEKGGLGVSSFYALNPLHGEEANLGCPTNAKFPSNWSDIIRILPTLYNKGVDLLGSIKNKVGNGDNTMFWEELWKGEVLFKNLFPRLYAFETVKNISVADKTAQPSLDSSFRRNVRGGAEQVQMTSLLSLLEGLILPNMIDRWTWLISGDGEFSVSSVRNFIDDRILGTVGSKTQWCKYVPIKVNILSWRVKLNNLPTRLNLSRRGLELHSILCPSCNLAVESTDHLFFSCSMMKGLYTSIAKWWDVSMPEFSSFEEWWEWFSNLRLSSKLKMLLEGVFYVTWWLAWNFRNKSIFGPNIPTKARLFDDIVAFSFTWCRSRSKLNFSRCKIKSLRSLCLSIWSFLDSMSSLIEHLNVIELTKFDSYRIRKSPYAVLFDDDTGKDFHSSL</sequence>
<comment type="caution">
    <text evidence="3">The sequence shown here is derived from an EMBL/GenBank/DDBJ whole genome shotgun (WGS) entry which is preliminary data.</text>
</comment>